<gene>
    <name evidence="2" type="ORF">CVT24_011645</name>
</gene>
<keyword evidence="3" id="KW-1185">Reference proteome</keyword>
<feature type="compositionally biased region" description="Low complexity" evidence="1">
    <location>
        <begin position="48"/>
        <end position="59"/>
    </location>
</feature>
<name>A0A409YH10_9AGAR</name>
<accession>A0A409YH10</accession>
<reference evidence="2 3" key="1">
    <citation type="journal article" date="2018" name="Evol. Lett.">
        <title>Horizontal gene cluster transfer increased hallucinogenic mushroom diversity.</title>
        <authorList>
            <person name="Reynolds H.T."/>
            <person name="Vijayakumar V."/>
            <person name="Gluck-Thaler E."/>
            <person name="Korotkin H.B."/>
            <person name="Matheny P.B."/>
            <person name="Slot J.C."/>
        </authorList>
    </citation>
    <scope>NUCLEOTIDE SEQUENCE [LARGE SCALE GENOMIC DNA]</scope>
    <source>
        <strain evidence="2 3">2629</strain>
    </source>
</reference>
<feature type="compositionally biased region" description="Polar residues" evidence="1">
    <location>
        <begin position="1"/>
        <end position="30"/>
    </location>
</feature>
<organism evidence="2 3">
    <name type="scientific">Panaeolus cyanescens</name>
    <dbReference type="NCBI Taxonomy" id="181874"/>
    <lineage>
        <taxon>Eukaryota</taxon>
        <taxon>Fungi</taxon>
        <taxon>Dikarya</taxon>
        <taxon>Basidiomycota</taxon>
        <taxon>Agaricomycotina</taxon>
        <taxon>Agaricomycetes</taxon>
        <taxon>Agaricomycetidae</taxon>
        <taxon>Agaricales</taxon>
        <taxon>Agaricineae</taxon>
        <taxon>Galeropsidaceae</taxon>
        <taxon>Panaeolus</taxon>
    </lineage>
</organism>
<evidence type="ECO:0000256" key="1">
    <source>
        <dbReference type="SAM" id="MobiDB-lite"/>
    </source>
</evidence>
<feature type="region of interest" description="Disordered" evidence="1">
    <location>
        <begin position="73"/>
        <end position="92"/>
    </location>
</feature>
<evidence type="ECO:0000313" key="2">
    <source>
        <dbReference type="EMBL" id="PPR02307.1"/>
    </source>
</evidence>
<protein>
    <submittedName>
        <fullName evidence="2">Uncharacterized protein</fullName>
    </submittedName>
</protein>
<dbReference type="EMBL" id="NHTK01001177">
    <property type="protein sequence ID" value="PPR02307.1"/>
    <property type="molecule type" value="Genomic_DNA"/>
</dbReference>
<feature type="region of interest" description="Disordered" evidence="1">
    <location>
        <begin position="1"/>
        <end position="59"/>
    </location>
</feature>
<sequence>MSIPSNPLPTHQHSARWSQPDPNQDSSTSEALADLDEQEMYAGGRPMSSFYSSSSSSGSSDVLIGLDAAMTRRRSDPISSSTRSEPAVWSPQEAIDEASRERWNVNEPHLPSNPAHLFILAQRRKRYVDYGIIPVLIFAARLMADFSISMLCITILKKLKGLGPTWIDVAIKTVMAIKTGSWVLPAIKLIRNIPALRSSSFQSLPALILEVLFISTCAVYISFIPNSPSSQHFGEDLHRRIRTFLRKVKHGMGFGVDLELYVPALLELAITHRCDMSDVISCLRDYSKDNPRALIDDVLNMRKVTGQMISSAQYDLREMKTLSAELVNDFFIAHFLQVLADDDSGFAFEALSTFRAELVCRMINHGIDADAESGTRKAVASLFVPRQALRLKFLLEGGNIRTGIEDGCKEQLLKVTAAGLAKGFLIEDLMQFCEELVDSLLQSESVRRVPIEAAIVGFTAAWAMFCCGPNCKANAEQVERFARYRDKIKGKFSGEKIWNGWLSPARMDQALDYTGPLPAVS</sequence>
<proteinExistence type="predicted"/>
<dbReference type="AlphaFoldDB" id="A0A409YH10"/>
<evidence type="ECO:0000313" key="3">
    <source>
        <dbReference type="Proteomes" id="UP000284842"/>
    </source>
</evidence>
<comment type="caution">
    <text evidence="2">The sequence shown here is derived from an EMBL/GenBank/DDBJ whole genome shotgun (WGS) entry which is preliminary data.</text>
</comment>
<dbReference type="Proteomes" id="UP000284842">
    <property type="component" value="Unassembled WGS sequence"/>
</dbReference>
<dbReference type="InParanoid" id="A0A409YH10"/>